<organism evidence="1 2">
    <name type="scientific">Sphingomonas swuensis</name>
    <dbReference type="NCBI Taxonomy" id="977800"/>
    <lineage>
        <taxon>Bacteria</taxon>
        <taxon>Pseudomonadati</taxon>
        <taxon>Pseudomonadota</taxon>
        <taxon>Alphaproteobacteria</taxon>
        <taxon>Sphingomonadales</taxon>
        <taxon>Sphingomonadaceae</taxon>
        <taxon>Sphingomonas</taxon>
    </lineage>
</organism>
<name>A0ABP7SU41_9SPHN</name>
<comment type="caution">
    <text evidence="1">The sequence shown here is derived from an EMBL/GenBank/DDBJ whole genome shotgun (WGS) entry which is preliminary data.</text>
</comment>
<dbReference type="EMBL" id="BAABBQ010000001">
    <property type="protein sequence ID" value="GAA4016368.1"/>
    <property type="molecule type" value="Genomic_DNA"/>
</dbReference>
<reference evidence="2" key="1">
    <citation type="journal article" date="2019" name="Int. J. Syst. Evol. Microbiol.">
        <title>The Global Catalogue of Microorganisms (GCM) 10K type strain sequencing project: providing services to taxonomists for standard genome sequencing and annotation.</title>
        <authorList>
            <consortium name="The Broad Institute Genomics Platform"/>
            <consortium name="The Broad Institute Genome Sequencing Center for Infectious Disease"/>
            <person name="Wu L."/>
            <person name="Ma J."/>
        </authorList>
    </citation>
    <scope>NUCLEOTIDE SEQUENCE [LARGE SCALE GENOMIC DNA]</scope>
    <source>
        <strain evidence="2">JCM 17563</strain>
    </source>
</reference>
<evidence type="ECO:0000313" key="1">
    <source>
        <dbReference type="EMBL" id="GAA4016368.1"/>
    </source>
</evidence>
<protein>
    <submittedName>
        <fullName evidence="1">Uncharacterized protein</fullName>
    </submittedName>
</protein>
<keyword evidence="2" id="KW-1185">Reference proteome</keyword>
<evidence type="ECO:0000313" key="2">
    <source>
        <dbReference type="Proteomes" id="UP001500235"/>
    </source>
</evidence>
<sequence length="234" mass="24805">MAQSGVVRQRGAAEAEIVAARPNVAALAHDARMDAAGVLSHAHAVDLSGPLAPYRARDLDDFVHLACAVYGRQPSVVDVALHAAAAGPVRDWLELAANAFERERLYLVRLTSASGPIPSTPGAAETEAALLAQRHALETLARSERHGCALGAATALVADWQNLRRLFDRAAARVGIEVPACALPDADSITAVLTLAADGVAAERAIRFGAEQLLLQHRSLFDLLEARSEAREEY</sequence>
<dbReference type="RefSeq" id="WP_344706694.1">
    <property type="nucleotide sequence ID" value="NZ_BAABBQ010000001.1"/>
</dbReference>
<proteinExistence type="predicted"/>
<dbReference type="Proteomes" id="UP001500235">
    <property type="component" value="Unassembled WGS sequence"/>
</dbReference>
<dbReference type="InterPro" id="IPR054248">
    <property type="entry name" value="DUF6975"/>
</dbReference>
<accession>A0ABP7SU41</accession>
<gene>
    <name evidence="1" type="ORF">GCM10022280_14220</name>
</gene>
<dbReference type="Pfam" id="PF22391">
    <property type="entry name" value="DUF6975"/>
    <property type="match status" value="1"/>
</dbReference>